<dbReference type="GO" id="GO:0016787">
    <property type="term" value="F:hydrolase activity"/>
    <property type="evidence" value="ECO:0007669"/>
    <property type="project" value="UniProtKB-KW"/>
</dbReference>
<dbReference type="Gene3D" id="3.90.79.10">
    <property type="entry name" value="Nucleoside Triphosphate Pyrophosphohydrolase"/>
    <property type="match status" value="1"/>
</dbReference>
<gene>
    <name evidence="4" type="ORF">C7B46_00085</name>
</gene>
<evidence type="ECO:0000259" key="3">
    <source>
        <dbReference type="PROSITE" id="PS51462"/>
    </source>
</evidence>
<organism evidence="4 5">
    <name type="scientific">Sulfobacillus benefaciens</name>
    <dbReference type="NCBI Taxonomy" id="453960"/>
    <lineage>
        <taxon>Bacteria</taxon>
        <taxon>Bacillati</taxon>
        <taxon>Bacillota</taxon>
        <taxon>Clostridia</taxon>
        <taxon>Eubacteriales</taxon>
        <taxon>Clostridiales Family XVII. Incertae Sedis</taxon>
        <taxon>Sulfobacillus</taxon>
    </lineage>
</organism>
<dbReference type="InterPro" id="IPR020476">
    <property type="entry name" value="Nudix_hydrolase"/>
</dbReference>
<reference evidence="4 5" key="1">
    <citation type="journal article" date="2014" name="BMC Genomics">
        <title>Comparison of environmental and isolate Sulfobacillus genomes reveals diverse carbon, sulfur, nitrogen, and hydrogen metabolisms.</title>
        <authorList>
            <person name="Justice N.B."/>
            <person name="Norman A."/>
            <person name="Brown C.T."/>
            <person name="Singh A."/>
            <person name="Thomas B.C."/>
            <person name="Banfield J.F."/>
        </authorList>
    </citation>
    <scope>NUCLEOTIDE SEQUENCE [LARGE SCALE GENOMIC DNA]</scope>
    <source>
        <strain evidence="4">AMDSBA4</strain>
    </source>
</reference>
<keyword evidence="2" id="KW-0378">Hydrolase</keyword>
<comment type="similarity">
    <text evidence="1">Belongs to the Nudix hydrolase family.</text>
</comment>
<dbReference type="InterPro" id="IPR015797">
    <property type="entry name" value="NUDIX_hydrolase-like_dom_sf"/>
</dbReference>
<dbReference type="CDD" id="cd04673">
    <property type="entry name" value="NUDIX_ADPRase"/>
    <property type="match status" value="1"/>
</dbReference>
<evidence type="ECO:0000256" key="1">
    <source>
        <dbReference type="ARBA" id="ARBA00005582"/>
    </source>
</evidence>
<dbReference type="PRINTS" id="PR00502">
    <property type="entry name" value="NUDIXFAMILY"/>
</dbReference>
<protein>
    <recommendedName>
        <fullName evidence="3">Nudix hydrolase domain-containing protein</fullName>
    </recommendedName>
</protein>
<dbReference type="Pfam" id="PF00293">
    <property type="entry name" value="NUDIX"/>
    <property type="match status" value="1"/>
</dbReference>
<evidence type="ECO:0000313" key="5">
    <source>
        <dbReference type="Proteomes" id="UP000242972"/>
    </source>
</evidence>
<dbReference type="PANTHER" id="PTHR43736:SF1">
    <property type="entry name" value="DIHYDRONEOPTERIN TRIPHOSPHATE DIPHOSPHATASE"/>
    <property type="match status" value="1"/>
</dbReference>
<feature type="domain" description="Nudix hydrolase" evidence="3">
    <location>
        <begin position="2"/>
        <end position="136"/>
    </location>
</feature>
<dbReference type="Proteomes" id="UP000242972">
    <property type="component" value="Unassembled WGS sequence"/>
</dbReference>
<comment type="caution">
    <text evidence="4">The sequence shown here is derived from an EMBL/GenBank/DDBJ whole genome shotgun (WGS) entry which is preliminary data.</text>
</comment>
<dbReference type="AlphaFoldDB" id="A0A2T2XLW8"/>
<proteinExistence type="inferred from homology"/>
<evidence type="ECO:0000313" key="4">
    <source>
        <dbReference type="EMBL" id="PSR35428.1"/>
    </source>
</evidence>
<dbReference type="PROSITE" id="PS51462">
    <property type="entry name" value="NUDIX"/>
    <property type="match status" value="1"/>
</dbReference>
<evidence type="ECO:0000256" key="2">
    <source>
        <dbReference type="ARBA" id="ARBA00022801"/>
    </source>
</evidence>
<dbReference type="EMBL" id="PXYW01000001">
    <property type="protein sequence ID" value="PSR35428.1"/>
    <property type="molecule type" value="Genomic_DNA"/>
</dbReference>
<dbReference type="SUPFAM" id="SSF55811">
    <property type="entry name" value="Nudix"/>
    <property type="match status" value="1"/>
</dbReference>
<dbReference type="PANTHER" id="PTHR43736">
    <property type="entry name" value="ADP-RIBOSE PYROPHOSPHATASE"/>
    <property type="match status" value="1"/>
</dbReference>
<accession>A0A2T2XLW8</accession>
<dbReference type="InterPro" id="IPR000086">
    <property type="entry name" value="NUDIX_hydrolase_dom"/>
</dbReference>
<sequence length="138" mass="15123">MNPEVGVAAVLTRPGPSGKEILLVQRQHPPQAGYWALPGGHVEFGESIRDAIKREIQEELMVTVSVGALLYIAELIGEHYHFVVLDYAVEVQSGQLRAGSDAAAMGWYGQNNLARLPLAAGMGQFFQHPDIVRFLEWG</sequence>
<name>A0A2T2XLW8_9FIRM</name>